<dbReference type="EMBL" id="FP475956">
    <property type="protein sequence ID" value="CAZ88008.1"/>
    <property type="molecule type" value="Genomic_DNA"/>
</dbReference>
<dbReference type="KEGG" id="thi:THI_1319"/>
<dbReference type="Proteomes" id="UP000002372">
    <property type="component" value="Chromosome"/>
</dbReference>
<dbReference type="EMBL" id="CTRI01000026">
    <property type="protein sequence ID" value="CQR34778.1"/>
    <property type="molecule type" value="Genomic_DNA"/>
</dbReference>
<reference evidence="1" key="3">
    <citation type="submission" date="2010-07" db="EMBL/GenBank/DDBJ databases">
        <authorList>
            <person name="Genoscope - CEA"/>
        </authorList>
    </citation>
    <scope>NUCLEOTIDE SEQUENCE</scope>
    <source>
        <strain evidence="1">3As</strain>
    </source>
</reference>
<organism evidence="1 3">
    <name type="scientific">Thiomonas arsenitoxydans (strain DSM 22701 / CIP 110005 / 3As)</name>
    <dbReference type="NCBI Taxonomy" id="426114"/>
    <lineage>
        <taxon>Bacteria</taxon>
        <taxon>Pseudomonadati</taxon>
        <taxon>Pseudomonadota</taxon>
        <taxon>Betaproteobacteria</taxon>
        <taxon>Burkholderiales</taxon>
        <taxon>Thiomonas</taxon>
    </lineage>
</organism>
<name>D6CPS8_THIA3</name>
<dbReference type="HOGENOM" id="CLU_3190131_0_0_4"/>
<evidence type="ECO:0000313" key="1">
    <source>
        <dbReference type="EMBL" id="CAZ88008.1"/>
    </source>
</evidence>
<sequence>MREHFHASVALRLRESQSQSTRVRFPAIRRKAHAEGRRALCWPDFS</sequence>
<evidence type="ECO:0000313" key="4">
    <source>
        <dbReference type="Proteomes" id="UP000078599"/>
    </source>
</evidence>
<dbReference type="AlphaFoldDB" id="D6CPS8"/>
<reference key="1">
    <citation type="submission" date="2009-07" db="EMBL/GenBank/DDBJ databases">
        <authorList>
            <person name="Genoscope - CEA"/>
        </authorList>
    </citation>
    <scope>NUCLEOTIDE SEQUENCE</scope>
    <source>
        <strain>3As</strain>
    </source>
</reference>
<proteinExistence type="predicted"/>
<protein>
    <submittedName>
        <fullName evidence="1">Uncharacterized protein</fullName>
    </submittedName>
</protein>
<reference evidence="3" key="2">
    <citation type="journal article" date="2010" name="PLoS Genet.">
        <title>Structure, function, and evolution of the Thiomonas spp. genome.</title>
        <authorList>
            <person name="Arsene-Ploetze F."/>
            <person name="Koechler S."/>
            <person name="Marchal M."/>
            <person name="Coppee J.Y."/>
            <person name="Chandler M."/>
            <person name="Bonnefoy V."/>
            <person name="Brochier-Armanet C."/>
            <person name="Barakat M."/>
            <person name="Barbe V."/>
            <person name="Battaglia-Brunet F."/>
            <person name="Bruneel O."/>
            <person name="Bryan C.G."/>
            <person name="Cleiss-Arnold J."/>
            <person name="Cruveiller S."/>
            <person name="Erhardt M."/>
            <person name="Heinrich-Salmeron A."/>
            <person name="Hommais F."/>
            <person name="Joulian C."/>
            <person name="Krin E."/>
            <person name="Lieutaud A."/>
            <person name="Lievremont D."/>
            <person name="Michel C."/>
            <person name="Muller D."/>
            <person name="Ortet P."/>
            <person name="Proux C."/>
            <person name="Siguier P."/>
            <person name="Roche D."/>
            <person name="Rouy Z."/>
            <person name="Salvignol G."/>
            <person name="Slyemi D."/>
            <person name="Talla E."/>
            <person name="Weiss S."/>
            <person name="Weissenbach J."/>
            <person name="Medigue C."/>
            <person name="Bertin P.N."/>
        </authorList>
    </citation>
    <scope>NUCLEOTIDE SEQUENCE [LARGE SCALE GENOMIC DNA]</scope>
    <source>
        <strain evidence="3">DSM 22701 / CIP 110005 / 3As</strain>
    </source>
</reference>
<keyword evidence="4" id="KW-1185">Reference proteome</keyword>
<reference evidence="2 4" key="4">
    <citation type="submission" date="2015-03" db="EMBL/GenBank/DDBJ databases">
        <authorList>
            <person name="Regsiter A."/>
            <person name="william w."/>
        </authorList>
    </citation>
    <scope>NUCLEOTIDE SEQUENCE [LARGE SCALE GENOMIC DNA]</scope>
    <source>
        <strain evidence="2 4">CB1</strain>
    </source>
</reference>
<evidence type="ECO:0000313" key="3">
    <source>
        <dbReference type="Proteomes" id="UP000002372"/>
    </source>
</evidence>
<dbReference type="Proteomes" id="UP000078599">
    <property type="component" value="Unassembled WGS sequence"/>
</dbReference>
<accession>D6CPS8</accession>
<gene>
    <name evidence="1" type="ordered locus">THI_1319</name>
    <name evidence="2" type="ORF">THICB1_40048</name>
</gene>
<evidence type="ECO:0000313" key="2">
    <source>
        <dbReference type="EMBL" id="CQR34778.1"/>
    </source>
</evidence>